<gene>
    <name evidence="19" type="primary">LOC101320960</name>
</gene>
<dbReference type="FunFam" id="1.10.20.10:FF:000003">
    <property type="entry name" value="Histone H2B"/>
    <property type="match status" value="1"/>
</dbReference>
<dbReference type="GeneID" id="101320960"/>
<dbReference type="GO" id="GO:0005634">
    <property type="term" value="C:nucleus"/>
    <property type="evidence" value="ECO:0007669"/>
    <property type="project" value="UniProtKB-SubCell"/>
</dbReference>
<evidence type="ECO:0000256" key="13">
    <source>
        <dbReference type="ARBA" id="ARBA00023269"/>
    </source>
</evidence>
<dbReference type="GO" id="GO:0046982">
    <property type="term" value="F:protein heterodimerization activity"/>
    <property type="evidence" value="ECO:0007669"/>
    <property type="project" value="InterPro"/>
</dbReference>
<dbReference type="PROSITE" id="PS00357">
    <property type="entry name" value="HISTONE_H2B"/>
    <property type="match status" value="1"/>
</dbReference>
<evidence type="ECO:0000259" key="17">
    <source>
        <dbReference type="Pfam" id="PF00125"/>
    </source>
</evidence>
<evidence type="ECO:0000256" key="16">
    <source>
        <dbReference type="SAM" id="MobiDB-lite"/>
    </source>
</evidence>
<dbReference type="InterPro" id="IPR007125">
    <property type="entry name" value="H2A/H2B/H3"/>
</dbReference>
<comment type="subcellular location">
    <subcellularLocation>
        <location evidence="2">Chromosome</location>
    </subcellularLocation>
    <subcellularLocation>
        <location evidence="1 15">Nucleus</location>
    </subcellularLocation>
</comment>
<dbReference type="InterPro" id="IPR009072">
    <property type="entry name" value="Histone-fold"/>
</dbReference>
<evidence type="ECO:0000256" key="9">
    <source>
        <dbReference type="ARBA" id="ARBA00022843"/>
    </source>
</evidence>
<keyword evidence="12 15" id="KW-0539">Nucleus</keyword>
<dbReference type="InterPro" id="IPR055333">
    <property type="entry name" value="HISTONE_H2B_site"/>
</dbReference>
<keyword evidence="7" id="KW-0597">Phosphoprotein</keyword>
<dbReference type="OrthoDB" id="1733721at2759"/>
<evidence type="ECO:0000256" key="4">
    <source>
        <dbReference type="ARBA" id="ARBA00022454"/>
    </source>
</evidence>
<dbReference type="GO" id="GO:0000786">
    <property type="term" value="C:nucleosome"/>
    <property type="evidence" value="ECO:0007669"/>
    <property type="project" value="UniProtKB-KW"/>
</dbReference>
<keyword evidence="6" id="KW-1017">Isopeptide bond</keyword>
<keyword evidence="11 15" id="KW-0238">DNA-binding</keyword>
<evidence type="ECO:0000256" key="5">
    <source>
        <dbReference type="ARBA" id="ARBA00022481"/>
    </source>
</evidence>
<evidence type="ECO:0000256" key="11">
    <source>
        <dbReference type="ARBA" id="ARBA00023125"/>
    </source>
</evidence>
<evidence type="ECO:0000313" key="19">
    <source>
        <dbReference type="RefSeq" id="XP_004326534.1"/>
    </source>
</evidence>
<feature type="domain" description="Core Histone H2A/H2B/H3" evidence="17">
    <location>
        <begin position="21"/>
        <end position="102"/>
    </location>
</feature>
<dbReference type="CDD" id="cd22910">
    <property type="entry name" value="HFD_H2B"/>
    <property type="match status" value="1"/>
</dbReference>
<dbReference type="Gene3D" id="1.10.20.10">
    <property type="entry name" value="Histone, subunit A"/>
    <property type="match status" value="1"/>
</dbReference>
<keyword evidence="9" id="KW-0832">Ubl conjugation</keyword>
<proteinExistence type="inferred from homology"/>
<keyword evidence="4 15" id="KW-0158">Chromosome</keyword>
<keyword evidence="5" id="KW-0488">Methylation</keyword>
<dbReference type="Proteomes" id="UP000245320">
    <property type="component" value="Chromosome 10"/>
</dbReference>
<dbReference type="GO" id="GO:0003677">
    <property type="term" value="F:DNA binding"/>
    <property type="evidence" value="ECO:0007669"/>
    <property type="project" value="UniProtKB-KW"/>
</dbReference>
<dbReference type="PRINTS" id="PR00621">
    <property type="entry name" value="HISTONEH2B"/>
</dbReference>
<dbReference type="Pfam" id="PF00125">
    <property type="entry name" value="Histone"/>
    <property type="match status" value="1"/>
</dbReference>
<keyword evidence="18" id="KW-1185">Reference proteome</keyword>
<evidence type="ECO:0000256" key="14">
    <source>
        <dbReference type="ARBA" id="ARBA00023278"/>
    </source>
</evidence>
<dbReference type="AlphaFoldDB" id="A0A2U3V831"/>
<evidence type="ECO:0000256" key="8">
    <source>
        <dbReference type="ARBA" id="ARBA00022765"/>
    </source>
</evidence>
<keyword evidence="14" id="KW-0379">Hydroxylation</keyword>
<evidence type="ECO:0000256" key="15">
    <source>
        <dbReference type="RuleBase" id="RU000451"/>
    </source>
</evidence>
<organism evidence="18 19">
    <name type="scientific">Tursiops truncatus</name>
    <name type="common">Atlantic bottle-nosed dolphin</name>
    <name type="synonym">Delphinus truncatus</name>
    <dbReference type="NCBI Taxonomy" id="9739"/>
    <lineage>
        <taxon>Eukaryota</taxon>
        <taxon>Metazoa</taxon>
        <taxon>Chordata</taxon>
        <taxon>Craniata</taxon>
        <taxon>Vertebrata</taxon>
        <taxon>Euteleostomi</taxon>
        <taxon>Mammalia</taxon>
        <taxon>Eutheria</taxon>
        <taxon>Laurasiatheria</taxon>
        <taxon>Artiodactyla</taxon>
        <taxon>Whippomorpha</taxon>
        <taxon>Cetacea</taxon>
        <taxon>Odontoceti</taxon>
        <taxon>Delphinidae</taxon>
        <taxon>Tursiops</taxon>
    </lineage>
</organism>
<accession>A0A2U3V831</accession>
<name>A0A2U3V831_TURTR</name>
<keyword evidence="10" id="KW-0007">Acetylation</keyword>
<comment type="subunit">
    <text evidence="15">The nucleosome is a histone octamer containing two molecules each of H2A, H2B, H3 and H4 assembled in one H3-H4 heterotetramer and two H2A-H2B heterodimers. The octamer wraps approximately 147 bp of DNA.</text>
</comment>
<evidence type="ECO:0000256" key="3">
    <source>
        <dbReference type="ARBA" id="ARBA00006846"/>
    </source>
</evidence>
<evidence type="ECO:0000256" key="12">
    <source>
        <dbReference type="ARBA" id="ARBA00023242"/>
    </source>
</evidence>
<evidence type="ECO:0000313" key="18">
    <source>
        <dbReference type="Proteomes" id="UP000245320"/>
    </source>
</evidence>
<keyword evidence="8" id="KW-0013">ADP-ribosylation</keyword>
<dbReference type="GO" id="GO:0030527">
    <property type="term" value="F:structural constituent of chromatin"/>
    <property type="evidence" value="ECO:0007669"/>
    <property type="project" value="InterPro"/>
</dbReference>
<feature type="compositionally biased region" description="Polar residues" evidence="16">
    <location>
        <begin position="1"/>
        <end position="12"/>
    </location>
</feature>
<dbReference type="SMART" id="SM00427">
    <property type="entry name" value="H2B"/>
    <property type="match status" value="1"/>
</dbReference>
<sequence>MPEQTSKSSASSMKGYKKAVTKTQKKEEKKRKRYRKESYSVYIYKVLKQVHPDTGISSKAMSIMNSLVTDMFERIAAEASRLVRYNKCSTVTSREIQTAVRLLLPGELAKHAVSEGTKAVSKYSSSK</sequence>
<evidence type="ECO:0000256" key="1">
    <source>
        <dbReference type="ARBA" id="ARBA00004123"/>
    </source>
</evidence>
<protein>
    <recommendedName>
        <fullName evidence="15">Histone H2B</fullName>
    </recommendedName>
</protein>
<evidence type="ECO:0000256" key="10">
    <source>
        <dbReference type="ARBA" id="ARBA00022990"/>
    </source>
</evidence>
<reference evidence="19" key="1">
    <citation type="submission" date="2025-08" db="UniProtKB">
        <authorList>
            <consortium name="RefSeq"/>
        </authorList>
    </citation>
    <scope>IDENTIFICATION</scope>
    <source>
        <tissue evidence="19">Spleen</tissue>
    </source>
</reference>
<evidence type="ECO:0000256" key="2">
    <source>
        <dbReference type="ARBA" id="ARBA00004286"/>
    </source>
</evidence>
<feature type="region of interest" description="Disordered" evidence="16">
    <location>
        <begin position="1"/>
        <end position="34"/>
    </location>
</feature>
<comment type="similarity">
    <text evidence="3 15">Belongs to the histone H2B family.</text>
</comment>
<evidence type="ECO:0000256" key="7">
    <source>
        <dbReference type="ARBA" id="ARBA00022553"/>
    </source>
</evidence>
<dbReference type="InParanoid" id="A0A2U3V831"/>
<dbReference type="SUPFAM" id="SSF47113">
    <property type="entry name" value="Histone-fold"/>
    <property type="match status" value="1"/>
</dbReference>
<keyword evidence="13 15" id="KW-0544">Nucleosome core</keyword>
<dbReference type="RefSeq" id="XP_004326534.1">
    <property type="nucleotide sequence ID" value="XM_004326486.1"/>
</dbReference>
<evidence type="ECO:0000256" key="6">
    <source>
        <dbReference type="ARBA" id="ARBA00022499"/>
    </source>
</evidence>
<dbReference type="PANTHER" id="PTHR23428">
    <property type="entry name" value="HISTONE H2B"/>
    <property type="match status" value="1"/>
</dbReference>
<dbReference type="InterPro" id="IPR000558">
    <property type="entry name" value="Histone_H2B"/>
</dbReference>